<evidence type="ECO:0000256" key="20">
    <source>
        <dbReference type="ARBA" id="ARBA00037847"/>
    </source>
</evidence>
<evidence type="ECO:0000256" key="5">
    <source>
        <dbReference type="ARBA" id="ARBA00022501"/>
    </source>
</evidence>
<evidence type="ECO:0000256" key="10">
    <source>
        <dbReference type="ARBA" id="ARBA00022801"/>
    </source>
</evidence>
<dbReference type="SFLD" id="SFLDS00019">
    <property type="entry name" value="Glutathione_Transferase_(cytos"/>
    <property type="match status" value="1"/>
</dbReference>
<evidence type="ECO:0000256" key="13">
    <source>
        <dbReference type="ARBA" id="ARBA00023098"/>
    </source>
</evidence>
<dbReference type="InterPro" id="IPR004045">
    <property type="entry name" value="Glutathione_S-Trfase_N"/>
</dbReference>
<keyword evidence="12" id="KW-1133">Transmembrane helix</keyword>
<dbReference type="Gene3D" id="1.20.1050.10">
    <property type="match status" value="1"/>
</dbReference>
<reference evidence="23 24" key="1">
    <citation type="submission" date="2015-01" db="EMBL/GenBank/DDBJ databases">
        <title>Evolution of Trichinella species and genotypes.</title>
        <authorList>
            <person name="Korhonen P.K."/>
            <person name="Edoardo P."/>
            <person name="Giuseppe L.R."/>
            <person name="Gasser R.B."/>
        </authorList>
    </citation>
    <scope>NUCLEOTIDE SEQUENCE [LARGE SCALE GENOMIC DNA]</scope>
    <source>
        <strain evidence="23">ISS13</strain>
    </source>
</reference>
<comment type="pathway">
    <text evidence="1">Lipid metabolism; prostaglandin biosynthesis.</text>
</comment>
<evidence type="ECO:0000256" key="2">
    <source>
        <dbReference type="ARBA" id="ARBA00010088"/>
    </source>
</evidence>
<dbReference type="CDD" id="cd03197">
    <property type="entry name" value="GST_C_mPGES2"/>
    <property type="match status" value="1"/>
</dbReference>
<evidence type="ECO:0000256" key="14">
    <source>
        <dbReference type="ARBA" id="ARBA00023136"/>
    </source>
</evidence>
<keyword evidence="7" id="KW-0643">Prostaglandin biosynthesis</keyword>
<evidence type="ECO:0000256" key="6">
    <source>
        <dbReference type="ARBA" id="ARBA00022516"/>
    </source>
</evidence>
<dbReference type="InterPro" id="IPR010497">
    <property type="entry name" value="Epoxide_hydro_N"/>
</dbReference>
<dbReference type="Pfam" id="PF06441">
    <property type="entry name" value="EHN"/>
    <property type="match status" value="1"/>
</dbReference>
<evidence type="ECO:0000256" key="17">
    <source>
        <dbReference type="ARBA" id="ARBA00023930"/>
    </source>
</evidence>
<dbReference type="GO" id="GO:0012505">
    <property type="term" value="C:endomembrane system"/>
    <property type="evidence" value="ECO:0007669"/>
    <property type="project" value="UniProtKB-SubCell"/>
</dbReference>
<keyword evidence="10 23" id="KW-0378">Hydrolase</keyword>
<evidence type="ECO:0000313" key="23">
    <source>
        <dbReference type="EMBL" id="KRY72998.1"/>
    </source>
</evidence>
<proteinExistence type="inferred from homology"/>
<keyword evidence="6" id="KW-0444">Lipid biosynthesis</keyword>
<dbReference type="UniPathway" id="UPA00662"/>
<name>A0A0V1EGY3_TRIPS</name>
<comment type="catalytic activity">
    <reaction evidence="18">
        <text>prostaglandin H2 = prostaglandin E2</text>
        <dbReference type="Rhea" id="RHEA:12893"/>
        <dbReference type="ChEBI" id="CHEBI:57405"/>
        <dbReference type="ChEBI" id="CHEBI:606564"/>
        <dbReference type="EC" id="5.3.99.3"/>
    </reaction>
    <physiologicalReaction direction="left-to-right" evidence="18">
        <dbReference type="Rhea" id="RHEA:12894"/>
    </physiologicalReaction>
</comment>
<protein>
    <recommendedName>
        <fullName evidence="4">Prostaglandin E synthase 2</fullName>
        <ecNumber evidence="3">5.3.99.3</ecNumber>
    </recommendedName>
    <alternativeName>
        <fullName evidence="19">Microsomal prostaglandin E synthase 2</fullName>
    </alternativeName>
</protein>
<evidence type="ECO:0000256" key="11">
    <source>
        <dbReference type="ARBA" id="ARBA00022832"/>
    </source>
</evidence>
<accession>A0A0V1EGY3</accession>
<dbReference type="EMBL" id="JYDR01000038">
    <property type="protein sequence ID" value="KRY72998.1"/>
    <property type="molecule type" value="Genomic_DNA"/>
</dbReference>
<dbReference type="SFLD" id="SFLDG01203">
    <property type="entry name" value="Prostaglandin_E_synthase_like1"/>
    <property type="match status" value="1"/>
</dbReference>
<keyword evidence="9" id="KW-0058">Aromatic hydrocarbons catabolism</keyword>
<evidence type="ECO:0000256" key="9">
    <source>
        <dbReference type="ARBA" id="ARBA00022797"/>
    </source>
</evidence>
<evidence type="ECO:0000256" key="12">
    <source>
        <dbReference type="ARBA" id="ARBA00022989"/>
    </source>
</evidence>
<feature type="domain" description="GST N-terminal" evidence="22">
    <location>
        <begin position="168"/>
        <end position="236"/>
    </location>
</feature>
<dbReference type="Gene3D" id="3.40.30.10">
    <property type="entry name" value="Glutaredoxin"/>
    <property type="match status" value="1"/>
</dbReference>
<comment type="caution">
    <text evidence="23">The sequence shown here is derived from an EMBL/GenBank/DDBJ whole genome shotgun (WGS) entry which is preliminary data.</text>
</comment>
<keyword evidence="5" id="KW-0644">Prostaglandin metabolism</keyword>
<evidence type="ECO:0000256" key="4">
    <source>
        <dbReference type="ARBA" id="ARBA00019474"/>
    </source>
</evidence>
<dbReference type="InterPro" id="IPR000639">
    <property type="entry name" value="Epox_hydrolase-like"/>
</dbReference>
<keyword evidence="14" id="KW-0472">Membrane</keyword>
<dbReference type="GO" id="GO:0097176">
    <property type="term" value="P:epoxide metabolic process"/>
    <property type="evidence" value="ECO:0007669"/>
    <property type="project" value="TreeGrafter"/>
</dbReference>
<keyword evidence="13" id="KW-0443">Lipid metabolism</keyword>
<dbReference type="InterPro" id="IPR029058">
    <property type="entry name" value="AB_hydrolase_fold"/>
</dbReference>
<dbReference type="InterPro" id="IPR036282">
    <property type="entry name" value="Glutathione-S-Trfase_C_sf"/>
</dbReference>
<gene>
    <name evidence="23" type="primary">Ephx1</name>
    <name evidence="23" type="ORF">T4A_9423</name>
</gene>
<dbReference type="PRINTS" id="PR00412">
    <property type="entry name" value="EPOXHYDRLASE"/>
</dbReference>
<dbReference type="Gene3D" id="3.40.50.1820">
    <property type="entry name" value="alpha/beta hydrolase"/>
    <property type="match status" value="1"/>
</dbReference>
<keyword evidence="8" id="KW-0812">Transmembrane</keyword>
<dbReference type="InterPro" id="IPR034335">
    <property type="entry name" value="PGES2_C"/>
</dbReference>
<dbReference type="GO" id="GO:0001516">
    <property type="term" value="P:prostaglandin biosynthetic process"/>
    <property type="evidence" value="ECO:0007669"/>
    <property type="project" value="UniProtKB-UniPathway"/>
</dbReference>
<dbReference type="Pfam" id="PF13417">
    <property type="entry name" value="GST_N_3"/>
    <property type="match status" value="1"/>
</dbReference>
<dbReference type="SFLD" id="SFLDG01182">
    <property type="entry name" value="Prostaglandin_E_synthase_like"/>
    <property type="match status" value="1"/>
</dbReference>
<evidence type="ECO:0000259" key="22">
    <source>
        <dbReference type="Pfam" id="PF13417"/>
    </source>
</evidence>
<dbReference type="InterPro" id="IPR034334">
    <property type="entry name" value="PGES2"/>
</dbReference>
<comment type="similarity">
    <text evidence="2">Belongs to the peptidase S33 family.</text>
</comment>
<evidence type="ECO:0000256" key="16">
    <source>
        <dbReference type="ARBA" id="ARBA00023235"/>
    </source>
</evidence>
<organism evidence="23 24">
    <name type="scientific">Trichinella pseudospiralis</name>
    <name type="common">Parasitic roundworm</name>
    <dbReference type="NCBI Taxonomy" id="6337"/>
    <lineage>
        <taxon>Eukaryota</taxon>
        <taxon>Metazoa</taxon>
        <taxon>Ecdysozoa</taxon>
        <taxon>Nematoda</taxon>
        <taxon>Enoplea</taxon>
        <taxon>Dorylaimia</taxon>
        <taxon>Trichinellida</taxon>
        <taxon>Trichinellidae</taxon>
        <taxon>Trichinella</taxon>
    </lineage>
</organism>
<evidence type="ECO:0000256" key="8">
    <source>
        <dbReference type="ARBA" id="ARBA00022692"/>
    </source>
</evidence>
<keyword evidence="15" id="KW-0275">Fatty acid biosynthesis</keyword>
<evidence type="ECO:0000256" key="3">
    <source>
        <dbReference type="ARBA" id="ARBA00012203"/>
    </source>
</evidence>
<comment type="catalytic activity">
    <reaction evidence="17">
        <text>prostaglandin H2 = (12S)-hydroxy-(5Z,8E,10E)-heptadecatrienoate + malonaldehyde</text>
        <dbReference type="Rhea" id="RHEA:48644"/>
        <dbReference type="ChEBI" id="CHEBI:57405"/>
        <dbReference type="ChEBI" id="CHEBI:90694"/>
        <dbReference type="ChEBI" id="CHEBI:566274"/>
    </reaction>
    <physiologicalReaction direction="left-to-right" evidence="17">
        <dbReference type="Rhea" id="RHEA:48645"/>
    </physiologicalReaction>
</comment>
<evidence type="ECO:0000256" key="19">
    <source>
        <dbReference type="ARBA" id="ARBA00031041"/>
    </source>
</evidence>
<dbReference type="GO" id="GO:0050220">
    <property type="term" value="F:prostaglandin-E synthase activity"/>
    <property type="evidence" value="ECO:0007669"/>
    <property type="project" value="UniProtKB-EC"/>
</dbReference>
<sequence length="893" mass="102532">MRKFGNEKINGSCFNDGLAGAVSQADKPLAVVQLVGRVNDDHSDDATKADFKIAKAMHCVIDDHLINGFNVAITNGCILHTVTFSQKENNRTPLAGHLRRLFGNNSISKWFAAGVSGYLLTGAAVSLQQTPAKQLNFWTRGVEQKLPALQATRKISSETDCSNLNLRLYQYQNCPFCCKVRSYLDYYGYSYELVEVNPITRKEIKFSEYKKVPILVCGKDDPVQINDSSVIISFLQSYMLNPDADLHTILSAYPSSLIKGDDKKMQLVSPNKYFLMIPDKQKHVNEEILDEERKWRSWVDDCFVHVISPNIYRTMKESLKAFQWFSEVSDWRNTFHTWERLTAVYLGATVMFFVGKQLRKRHKLKSDVRESLYDCCNEWLKAIGPDRKFMGGDRPNLADLAMYGAMVSFEGCHAFKEMMENTKIKDCFIIIVYFLRMRNLVNTLLLLSSIIFAVLYNKYLLWKDSLPVTVDEYYSLDDQSTDDEAIYTFEVKVPDSVLNDLQVRLNNTKFFQTLENSSFFYGSNANFLHSFRDYWMNSYNWRETEAMLNNFKHFRTQIEGLNVHYIHAKPAEDSKYDTVYPLLLVHGWPGSISEFLKIIPILIDPMKHSIGYGKKYAFEVIAPSIPGFAWSDAPKRKGFGPAAAARVFLKLLDRLNKRRFYCQGGDWGSIIASIIAQVYPERVIGLHLNTAFVPGIAHPMILLKQLLGIYFPEFVIDPADQYRVYPLMEKLFYSIEESGYFHLQSTKPDTVGFALQDSPMGLASYILEKFSAWTDTSYQHLDDGGLRKYFTLDELLTNIMIYWTSDCIVSSMRFYKEFYQQLGRTRYFNSPVLVSTGVAAFPNDLLTSPQAFVTYKYVHLVQYSRMPRGGHFAALEEPLLLADDIYKFSALIN</sequence>
<dbReference type="SUPFAM" id="SSF52833">
    <property type="entry name" value="Thioredoxin-like"/>
    <property type="match status" value="1"/>
</dbReference>
<feature type="domain" description="Epoxide hydrolase N-terminal" evidence="21">
    <location>
        <begin position="488"/>
        <end position="595"/>
    </location>
</feature>
<dbReference type="PANTHER" id="PTHR21661:SF35">
    <property type="entry name" value="EPOXIDE HYDROLASE"/>
    <property type="match status" value="1"/>
</dbReference>
<dbReference type="GO" id="GO:0004301">
    <property type="term" value="F:epoxide hydrolase activity"/>
    <property type="evidence" value="ECO:0007669"/>
    <property type="project" value="TreeGrafter"/>
</dbReference>
<evidence type="ECO:0000256" key="7">
    <source>
        <dbReference type="ARBA" id="ARBA00022585"/>
    </source>
</evidence>
<dbReference type="PANTHER" id="PTHR21661">
    <property type="entry name" value="EPOXIDE HYDROLASE 1-RELATED"/>
    <property type="match status" value="1"/>
</dbReference>
<dbReference type="SUPFAM" id="SSF47616">
    <property type="entry name" value="GST C-terminal domain-like"/>
    <property type="match status" value="1"/>
</dbReference>
<keyword evidence="16" id="KW-0413">Isomerase</keyword>
<dbReference type="InterPro" id="IPR036249">
    <property type="entry name" value="Thioredoxin-like_sf"/>
</dbReference>
<dbReference type="EC" id="5.3.99.3" evidence="3"/>
<keyword evidence="11" id="KW-0276">Fatty acid metabolism</keyword>
<dbReference type="SUPFAM" id="SSF53474">
    <property type="entry name" value="alpha/beta-Hydrolases"/>
    <property type="match status" value="1"/>
</dbReference>
<evidence type="ECO:0000256" key="15">
    <source>
        <dbReference type="ARBA" id="ARBA00023160"/>
    </source>
</evidence>
<dbReference type="PROSITE" id="PS51354">
    <property type="entry name" value="GLUTAREDOXIN_2"/>
    <property type="match status" value="1"/>
</dbReference>
<evidence type="ECO:0000313" key="24">
    <source>
        <dbReference type="Proteomes" id="UP000054632"/>
    </source>
</evidence>
<evidence type="ECO:0000256" key="1">
    <source>
        <dbReference type="ARBA" id="ARBA00004702"/>
    </source>
</evidence>
<comment type="subcellular location">
    <subcellularLocation>
        <location evidence="20">Endomembrane system</location>
        <topology evidence="20">Single-pass membrane protein</topology>
    </subcellularLocation>
</comment>
<evidence type="ECO:0000256" key="18">
    <source>
        <dbReference type="ARBA" id="ARBA00023931"/>
    </source>
</evidence>
<evidence type="ECO:0000259" key="21">
    <source>
        <dbReference type="Pfam" id="PF06441"/>
    </source>
</evidence>
<dbReference type="AlphaFoldDB" id="A0A0V1EGY3"/>
<dbReference type="Proteomes" id="UP000054632">
    <property type="component" value="Unassembled WGS sequence"/>
</dbReference>
<dbReference type="InterPro" id="IPR040079">
    <property type="entry name" value="Glutathione_S-Trfase"/>
</dbReference>